<evidence type="ECO:0000313" key="1">
    <source>
        <dbReference type="EMBL" id="GEE01699.1"/>
    </source>
</evidence>
<keyword evidence="2" id="KW-1185">Reference proteome</keyword>
<name>A0A7I9V8S7_9ACTN</name>
<evidence type="ECO:0008006" key="3">
    <source>
        <dbReference type="Google" id="ProtNLM"/>
    </source>
</evidence>
<dbReference type="Gene3D" id="1.10.10.2840">
    <property type="entry name" value="PucR C-terminal helix-turn-helix domain"/>
    <property type="match status" value="1"/>
</dbReference>
<dbReference type="AlphaFoldDB" id="A0A7I9V8S7"/>
<dbReference type="RefSeq" id="WP_161895460.1">
    <property type="nucleotide sequence ID" value="NZ_BJOV01000003.1"/>
</dbReference>
<dbReference type="EMBL" id="BJOV01000003">
    <property type="protein sequence ID" value="GEE01699.1"/>
    <property type="molecule type" value="Genomic_DNA"/>
</dbReference>
<sequence>MDRSEQPRPTADDVLEVVKRFDALISAGTSVHGHLRAAAIMADTVAGAERAGRMARFRPDGSIAPTGDAADTPRTEQAVEAGRVWLERATPGPLDAVIVDRLAFAVGLLDARNDPATGLSLLIDGDKTMDERAAGLSRLNLQPDTPVRLVATDLGRAASGISAAVPTRYGILQASLDVSGGIAPTGRVGLGEWVRADRAPESWIGAVIAHRLTSSDMITVDVADIGAMLVLARAYDPDQPHPDVETLRHLDARSADVLRALVNAPSIRNAAVELAMHHSTLQAKHDSLTRVLGYDPRTIPGRLRYMTAELLRRLSDG</sequence>
<gene>
    <name evidence="1" type="ORF">nbrc107696_21450</name>
</gene>
<accession>A0A7I9V8S7</accession>
<comment type="caution">
    <text evidence="1">The sequence shown here is derived from an EMBL/GenBank/DDBJ whole genome shotgun (WGS) entry which is preliminary data.</text>
</comment>
<dbReference type="InterPro" id="IPR042070">
    <property type="entry name" value="PucR_C-HTH_sf"/>
</dbReference>
<protein>
    <recommendedName>
        <fullName evidence="3">PucR C-terminal helix-turn-helix domain-containing protein</fullName>
    </recommendedName>
</protein>
<organism evidence="1 2">
    <name type="scientific">Gordonia spumicola</name>
    <dbReference type="NCBI Taxonomy" id="589161"/>
    <lineage>
        <taxon>Bacteria</taxon>
        <taxon>Bacillati</taxon>
        <taxon>Actinomycetota</taxon>
        <taxon>Actinomycetes</taxon>
        <taxon>Mycobacteriales</taxon>
        <taxon>Gordoniaceae</taxon>
        <taxon>Gordonia</taxon>
    </lineage>
</organism>
<dbReference type="OrthoDB" id="5051269at2"/>
<proteinExistence type="predicted"/>
<reference evidence="2" key="1">
    <citation type="submission" date="2019-06" db="EMBL/GenBank/DDBJ databases">
        <title>Gordonia isolated from sludge of a wastewater treatment plant.</title>
        <authorList>
            <person name="Tamura T."/>
            <person name="Aoyama K."/>
            <person name="Kang Y."/>
            <person name="Saito S."/>
            <person name="Akiyama N."/>
            <person name="Yazawa K."/>
            <person name="Gonoi T."/>
            <person name="Mikami Y."/>
        </authorList>
    </citation>
    <scope>NUCLEOTIDE SEQUENCE [LARGE SCALE GENOMIC DNA]</scope>
    <source>
        <strain evidence="2">NBRC 107696</strain>
    </source>
</reference>
<dbReference type="Proteomes" id="UP000444960">
    <property type="component" value="Unassembled WGS sequence"/>
</dbReference>
<evidence type="ECO:0000313" key="2">
    <source>
        <dbReference type="Proteomes" id="UP000444960"/>
    </source>
</evidence>